<name>A0AAD3HQT2_9CHLO</name>
<accession>A0AAD3HQT2</accession>
<evidence type="ECO:0000313" key="2">
    <source>
        <dbReference type="Proteomes" id="UP001054857"/>
    </source>
</evidence>
<proteinExistence type="predicted"/>
<organism evidence="1 2">
    <name type="scientific">Astrephomene gubernaculifera</name>
    <dbReference type="NCBI Taxonomy" id="47775"/>
    <lineage>
        <taxon>Eukaryota</taxon>
        <taxon>Viridiplantae</taxon>
        <taxon>Chlorophyta</taxon>
        <taxon>core chlorophytes</taxon>
        <taxon>Chlorophyceae</taxon>
        <taxon>CS clade</taxon>
        <taxon>Chlamydomonadales</taxon>
        <taxon>Astrephomenaceae</taxon>
        <taxon>Astrephomene</taxon>
    </lineage>
</organism>
<dbReference type="Proteomes" id="UP001054857">
    <property type="component" value="Unassembled WGS sequence"/>
</dbReference>
<protein>
    <submittedName>
        <fullName evidence="1">Uncharacterized protein</fullName>
    </submittedName>
</protein>
<dbReference type="EMBL" id="BMAR01000028">
    <property type="protein sequence ID" value="GFR49220.1"/>
    <property type="molecule type" value="Genomic_DNA"/>
</dbReference>
<gene>
    <name evidence="1" type="ORF">Agub_g11138</name>
</gene>
<comment type="caution">
    <text evidence="1">The sequence shown here is derived from an EMBL/GenBank/DDBJ whole genome shotgun (WGS) entry which is preliminary data.</text>
</comment>
<sequence>MPSISTECACEEHVQDWRDVVLRPAIEPQSPPPVDLDLVTDTFIALRNDEPDEWPDYDYYLMYYKYKMEVRDSFTDADGKKFPDGAEIVNGRWLLLSGQHLKFTMDRRYKLSAALQSDVIMTNVGVQVAGKYYSITEAAHEVILQKLKEMTGTRRV</sequence>
<dbReference type="AlphaFoldDB" id="A0AAD3HQT2"/>
<evidence type="ECO:0000313" key="1">
    <source>
        <dbReference type="EMBL" id="GFR49220.1"/>
    </source>
</evidence>
<keyword evidence="2" id="KW-1185">Reference proteome</keyword>
<reference evidence="1 2" key="1">
    <citation type="journal article" date="2021" name="Sci. Rep.">
        <title>Genome sequencing of the multicellular alga Astrephomene provides insights into convergent evolution of germ-soma differentiation.</title>
        <authorList>
            <person name="Yamashita S."/>
            <person name="Yamamoto K."/>
            <person name="Matsuzaki R."/>
            <person name="Suzuki S."/>
            <person name="Yamaguchi H."/>
            <person name="Hirooka S."/>
            <person name="Minakuchi Y."/>
            <person name="Miyagishima S."/>
            <person name="Kawachi M."/>
            <person name="Toyoda A."/>
            <person name="Nozaki H."/>
        </authorList>
    </citation>
    <scope>NUCLEOTIDE SEQUENCE [LARGE SCALE GENOMIC DNA]</scope>
    <source>
        <strain evidence="1 2">NIES-4017</strain>
    </source>
</reference>